<reference evidence="3" key="2">
    <citation type="submission" date="2023-01" db="EMBL/GenBank/DDBJ databases">
        <authorList>
            <person name="Hamerlinck H."/>
            <person name="Aerssens A."/>
            <person name="Boelens J."/>
            <person name="Messiaen A.-S."/>
            <person name="Vandendriessche S."/>
            <person name="Velghe A."/>
            <person name="Verhasselt B."/>
            <person name="Leroux-Roels I."/>
        </authorList>
    </citation>
    <scope>NUCLEOTIDE SEQUENCE</scope>
    <source>
        <strain evidence="3">UZG-GERCF-220920-Env23</strain>
    </source>
</reference>
<sequence length="302" mass="32371">MAAIDLSQLPPPQIVDVPDFETLLAERKASFVALYPADQQEAVMRTLALESEPITKQLQESTYREVLLRQRINEAALAVMVAYSNGNDLDQLAANCNVKRLIVTPADNDAVPPVPAEYETDEELRPRIPEAFEGLSVAGPTAAYEFHAKSADGRVSDASATSPAPAEVVITVLSREGDGTAGADLLAVVDKALNSESVRPVADRLTVRSAEIIPYSVDATLFIYPGPEAEPVMAEAKASLQKYIASQTRLGRDIRLSAIYAALHVEGVQRVELTAPLADVVLDKTQAASCTTWNVSNGGTDE</sequence>
<dbReference type="Pfam" id="PF26078">
    <property type="entry name" value="Baseplate_J_M"/>
    <property type="match status" value="1"/>
</dbReference>
<dbReference type="EMBL" id="JAQIHS010000001">
    <property type="protein sequence ID" value="MDN4366800.1"/>
    <property type="molecule type" value="Genomic_DNA"/>
</dbReference>
<dbReference type="InterPro" id="IPR058531">
    <property type="entry name" value="Baseplate_J_M"/>
</dbReference>
<reference evidence="3" key="1">
    <citation type="journal article" date="2023" name="Antimicrob Resist Infect Control">
        <title>Sanitary installations and wastewater plumbing as reservoir for the long-term circulation and transmission of carbapenemase producing Citrobacter freundii clones in a hospital setting.</title>
        <authorList>
            <person name="Hamerlinck H."/>
            <person name="Aerssens A."/>
            <person name="Boelens J."/>
            <person name="Dehaene A."/>
            <person name="McMahon M."/>
            <person name="Messiaen A.S."/>
            <person name="Vandendriessche S."/>
            <person name="Velghe A."/>
            <person name="Leroux-Roels I."/>
            <person name="Verhasselt B."/>
        </authorList>
    </citation>
    <scope>NUCLEOTIDE SEQUENCE</scope>
    <source>
        <strain evidence="3">UZG-GERCF-220920-Env23</strain>
    </source>
</reference>
<evidence type="ECO:0000313" key="3">
    <source>
        <dbReference type="EMBL" id="MDN4366800.1"/>
    </source>
</evidence>
<feature type="domain" description="Baseplate J-like central" evidence="1">
    <location>
        <begin position="137"/>
        <end position="208"/>
    </location>
</feature>
<dbReference type="PANTHER" id="PTHR35862:SF1">
    <property type="entry name" value="FELS-2 PROPHAGE PROTEIN"/>
    <property type="match status" value="1"/>
</dbReference>
<proteinExistence type="predicted"/>
<dbReference type="InterPro" id="IPR058530">
    <property type="entry name" value="Baseplate_J-like_C"/>
</dbReference>
<dbReference type="PIRSF" id="PIRSF020481">
    <property type="entry name" value="BAP"/>
    <property type="match status" value="1"/>
</dbReference>
<protein>
    <submittedName>
        <fullName evidence="3">Baseplate assembly protein</fullName>
    </submittedName>
</protein>
<dbReference type="AlphaFoldDB" id="A0AAW7LJK9"/>
<evidence type="ECO:0000259" key="1">
    <source>
        <dbReference type="Pfam" id="PF26078"/>
    </source>
</evidence>
<accession>A0AAW7LJK9</accession>
<dbReference type="PANTHER" id="PTHR35862">
    <property type="entry name" value="FELS-2 PROPHAGE PROTEIN"/>
    <property type="match status" value="1"/>
</dbReference>
<dbReference type="InterPro" id="IPR014507">
    <property type="entry name" value="Baseplate_assembly_J_pred"/>
</dbReference>
<evidence type="ECO:0000313" key="4">
    <source>
        <dbReference type="Proteomes" id="UP001169985"/>
    </source>
</evidence>
<name>A0AAW7LJK9_9ENTR</name>
<comment type="caution">
    <text evidence="3">The sequence shown here is derived from an EMBL/GenBank/DDBJ whole genome shotgun (WGS) entry which is preliminary data.</text>
</comment>
<dbReference type="Proteomes" id="UP001169985">
    <property type="component" value="Unassembled WGS sequence"/>
</dbReference>
<gene>
    <name evidence="3" type="ORF">PEY55_00680</name>
</gene>
<dbReference type="InterPro" id="IPR052726">
    <property type="entry name" value="Phage_Baseplate_Hub"/>
</dbReference>
<evidence type="ECO:0000259" key="2">
    <source>
        <dbReference type="Pfam" id="PF26079"/>
    </source>
</evidence>
<dbReference type="Pfam" id="PF26079">
    <property type="entry name" value="Baseplate_J_C"/>
    <property type="match status" value="1"/>
</dbReference>
<organism evidence="3 4">
    <name type="scientific">Citrobacter portucalensis</name>
    <dbReference type="NCBI Taxonomy" id="1639133"/>
    <lineage>
        <taxon>Bacteria</taxon>
        <taxon>Pseudomonadati</taxon>
        <taxon>Pseudomonadota</taxon>
        <taxon>Gammaproteobacteria</taxon>
        <taxon>Enterobacterales</taxon>
        <taxon>Enterobacteriaceae</taxon>
        <taxon>Citrobacter</taxon>
        <taxon>Citrobacter freundii complex</taxon>
    </lineage>
</organism>
<feature type="domain" description="Baseplate J-like C-terminal" evidence="2">
    <location>
        <begin position="215"/>
        <end position="292"/>
    </location>
</feature>